<organism evidence="1 2">
    <name type="scientific">Acidithiobacillus ferrivorans</name>
    <dbReference type="NCBI Taxonomy" id="160808"/>
    <lineage>
        <taxon>Bacteria</taxon>
        <taxon>Pseudomonadati</taxon>
        <taxon>Pseudomonadota</taxon>
        <taxon>Acidithiobacillia</taxon>
        <taxon>Acidithiobacillales</taxon>
        <taxon>Acidithiobacillaceae</taxon>
        <taxon>Acidithiobacillus</taxon>
    </lineage>
</organism>
<accession>A0ABY1MNE3</accession>
<evidence type="ECO:0008006" key="3">
    <source>
        <dbReference type="Google" id="ProtNLM"/>
    </source>
</evidence>
<dbReference type="PROSITE" id="PS51257">
    <property type="entry name" value="PROKAR_LIPOPROTEIN"/>
    <property type="match status" value="1"/>
</dbReference>
<dbReference type="EMBL" id="LT841305">
    <property type="protein sequence ID" value="SMH65136.1"/>
    <property type="molecule type" value="Genomic_DNA"/>
</dbReference>
<gene>
    <name evidence="1" type="ORF">AFERRI_11171</name>
</gene>
<evidence type="ECO:0000313" key="1">
    <source>
        <dbReference type="EMBL" id="SMH65136.1"/>
    </source>
</evidence>
<name>A0ABY1MNE3_9PROT</name>
<proteinExistence type="predicted"/>
<protein>
    <recommendedName>
        <fullName evidence="3">TfoX N-terminal domain-containing protein</fullName>
    </recommendedName>
</protein>
<keyword evidence="2" id="KW-1185">Reference proteome</keyword>
<evidence type="ECO:0000313" key="2">
    <source>
        <dbReference type="Proteomes" id="UP000193925"/>
    </source>
</evidence>
<dbReference type="Proteomes" id="UP000193925">
    <property type="component" value="Chromosome AFERRI"/>
</dbReference>
<reference evidence="1 2" key="1">
    <citation type="submission" date="2017-03" db="EMBL/GenBank/DDBJ databases">
        <authorList>
            <person name="Regsiter A."/>
            <person name="William W."/>
        </authorList>
    </citation>
    <scope>NUCLEOTIDE SEQUENCE [LARGE SCALE GENOMIC DNA]</scope>
    <source>
        <strain evidence="1">PRJEB5721</strain>
    </source>
</reference>
<sequence length="77" mass="8633">MNKLDADFWSKLDTRRRCFTGLQVFGGCIALITQRGCRAASQAKAGMMARGMVFFMGSAPDIEWTFIGHCQIVLSRR</sequence>